<dbReference type="Proteomes" id="UP000269208">
    <property type="component" value="Chromosome"/>
</dbReference>
<reference evidence="1 2" key="1">
    <citation type="submission" date="2018-12" db="EMBL/GenBank/DDBJ databases">
        <authorList>
            <consortium name="Pathogen Informatics"/>
        </authorList>
    </citation>
    <scope>NUCLEOTIDE SEQUENCE [LARGE SCALE GENOMIC DNA]</scope>
    <source>
        <strain evidence="1 2">NCTC6754</strain>
    </source>
</reference>
<keyword evidence="1" id="KW-0547">Nucleotide-binding</keyword>
<proteinExistence type="predicted"/>
<organism evidence="1 2">
    <name type="scientific">Salmonella enterica I</name>
    <dbReference type="NCBI Taxonomy" id="59201"/>
    <lineage>
        <taxon>Bacteria</taxon>
        <taxon>Pseudomonadati</taxon>
        <taxon>Pseudomonadota</taxon>
        <taxon>Gammaproteobacteria</taxon>
        <taxon>Enterobacterales</taxon>
        <taxon>Enterobacteriaceae</taxon>
        <taxon>Salmonella</taxon>
    </lineage>
</organism>
<evidence type="ECO:0000313" key="1">
    <source>
        <dbReference type="EMBL" id="VEB62409.1"/>
    </source>
</evidence>
<dbReference type="AlphaFoldDB" id="A0A447U887"/>
<gene>
    <name evidence="1" type="primary">ybbL_1</name>
    <name evidence="1" type="ORF">NCTC6754_07804</name>
</gene>
<name>A0A447U887_SALET</name>
<evidence type="ECO:0000313" key="2">
    <source>
        <dbReference type="Proteomes" id="UP000269208"/>
    </source>
</evidence>
<dbReference type="GO" id="GO:0005524">
    <property type="term" value="F:ATP binding"/>
    <property type="evidence" value="ECO:0007669"/>
    <property type="project" value="UniProtKB-KW"/>
</dbReference>
<dbReference type="EMBL" id="LR134190">
    <property type="protein sequence ID" value="VEB62409.1"/>
    <property type="molecule type" value="Genomic_DNA"/>
</dbReference>
<keyword evidence="1" id="KW-0067">ATP-binding</keyword>
<accession>A0A447U887</accession>
<protein>
    <submittedName>
        <fullName evidence="1">ABC transporter ATP-binding protein</fullName>
    </submittedName>
</protein>
<sequence length="46" mass="5351">MILFHRYVRDKQVAVLWVTHDKDEIQHADKVITFNAICRRDAGGAL</sequence>